<feature type="compositionally biased region" description="Basic and acidic residues" evidence="1">
    <location>
        <begin position="117"/>
        <end position="129"/>
    </location>
</feature>
<proteinExistence type="predicted"/>
<feature type="region of interest" description="Disordered" evidence="1">
    <location>
        <begin position="814"/>
        <end position="835"/>
    </location>
</feature>
<dbReference type="EMBL" id="UINC01022614">
    <property type="protein sequence ID" value="SVA92604.1"/>
    <property type="molecule type" value="Genomic_DNA"/>
</dbReference>
<reference evidence="2" key="1">
    <citation type="submission" date="2018-05" db="EMBL/GenBank/DDBJ databases">
        <authorList>
            <person name="Lanie J.A."/>
            <person name="Ng W.-L."/>
            <person name="Kazmierczak K.M."/>
            <person name="Andrzejewski T.M."/>
            <person name="Davidsen T.M."/>
            <person name="Wayne K.J."/>
            <person name="Tettelin H."/>
            <person name="Glass J.I."/>
            <person name="Rusch D."/>
            <person name="Podicherti R."/>
            <person name="Tsui H.-C.T."/>
            <person name="Winkler M.E."/>
        </authorList>
    </citation>
    <scope>NUCLEOTIDE SEQUENCE</scope>
</reference>
<gene>
    <name evidence="2" type="ORF">METZ01_LOCUS145458</name>
</gene>
<feature type="region of interest" description="Disordered" evidence="1">
    <location>
        <begin position="117"/>
        <end position="137"/>
    </location>
</feature>
<protein>
    <submittedName>
        <fullName evidence="2">Uncharacterized protein</fullName>
    </submittedName>
</protein>
<name>A0A381ZU25_9ZZZZ</name>
<organism evidence="2">
    <name type="scientific">marine metagenome</name>
    <dbReference type="NCBI Taxonomy" id="408172"/>
    <lineage>
        <taxon>unclassified sequences</taxon>
        <taxon>metagenomes</taxon>
        <taxon>ecological metagenomes</taxon>
    </lineage>
</organism>
<accession>A0A381ZU25</accession>
<feature type="non-terminal residue" evidence="2">
    <location>
        <position position="835"/>
    </location>
</feature>
<evidence type="ECO:0000256" key="1">
    <source>
        <dbReference type="SAM" id="MobiDB-lite"/>
    </source>
</evidence>
<feature type="non-terminal residue" evidence="2">
    <location>
        <position position="1"/>
    </location>
</feature>
<sequence length="835" mass="88924">QWSLEWEASDSSTPDGEVITGPLPTGVTETVDCPPPDRFAPTAEVGDLVCLAPPPHVVTVLLDNSESTVDADFLVDTNIDGINNTVFDGTVEAEQVQTVDIPIPEDADWSVSWQATDNREASDSVEGEKSGTANCLDPPKPKIVGNVYGYVWVDWDKSGTRTGIEDGAEEHVTGAVATLTNTTNYRNKDGQILHGPGELAWMVITGEGENGGSDTGDYRWFIADVPVKDEFGVVQEYKVYVDYASATWPPGFTPAGYTVKNNDNVLADETDSDLEPVAGSIGVSTPFSLVENLDEHRADAGVVADLVFDPSAEVTVDCDSGTVQIALDNTKSSVDANFTVDAWSEIRSDANRLDGSGTQVVTGESSSDYDQTISTPAGQLLIIRITATAWEDGADIGLGALQIWDQSVSDAPARFCPSIQVIATDCPPTLILDNTQSEVDVVYLLTTVVDGVGGEEDDEWVGPLTTKTVDLSWLEEGTSWHLEWAIEDPDDPSRRYEGTTPAQQPGSALQQFNVDCEPALFDPIIEISSSCSYSSVSANGATAEGSIEFRFDNRNSEVDAVFTITDGDGFPVLGSITVRAGEISDIQTISGDHEDLFTVEAVSGSDLHLYELKVEEGTVDCPDFSVEVAVVSVDCDADPPTITFVFHNRSETAVNFDFFTQLSPVSGTGGRGPVTVTQVQQKFVSAGGEESHTFALEVNSLLTLTWSAVALDTTEDLTASGRFPPENAPIAVGCLDDTAFKPIVDISARCTVTGALVTISVDNTASNVDASVSWAYSGDSGTDLGDETVSAGQQFEQELDAAHGETWIVAVRADDSDGTDSEERPVKADVKVDCP</sequence>
<feature type="compositionally biased region" description="Basic and acidic residues" evidence="1">
    <location>
        <begin position="821"/>
        <end position="835"/>
    </location>
</feature>
<evidence type="ECO:0000313" key="2">
    <source>
        <dbReference type="EMBL" id="SVA92604.1"/>
    </source>
</evidence>
<dbReference type="AlphaFoldDB" id="A0A381ZU25"/>